<evidence type="ECO:0000256" key="1">
    <source>
        <dbReference type="ARBA" id="ARBA00023125"/>
    </source>
</evidence>
<dbReference type="STRING" id="451379.A0A0N5A9U5"/>
<dbReference type="PROSITE" id="PS50935">
    <property type="entry name" value="SSB"/>
    <property type="match status" value="1"/>
</dbReference>
<dbReference type="CDD" id="cd04496">
    <property type="entry name" value="SSB_OBF"/>
    <property type="match status" value="1"/>
</dbReference>
<dbReference type="NCBIfam" id="TIGR00621">
    <property type="entry name" value="ssb"/>
    <property type="match status" value="1"/>
</dbReference>
<dbReference type="Proteomes" id="UP000046393">
    <property type="component" value="Unplaced"/>
</dbReference>
<evidence type="ECO:0000256" key="2">
    <source>
        <dbReference type="PROSITE-ProRule" id="PRU00252"/>
    </source>
</evidence>
<keyword evidence="3" id="KW-1185">Reference proteome</keyword>
<sequence length="218" mass="24415">MIIVSDGNSAVTVDVFRQGKKEALKMLKTGRALSYAWSSLNQIKTTLNLQAARHVSVSSKCLEDVSQEDINKLFAPDDREQPRRVFFCMNRVELIGGIASDLRVRTGKNGKEFVSFSVATNQVLRNTEGQRIGVATEFHPVVSFNSVEMAKRELAKGQRIYLSGRIHYSPVTLADGGRANRPTIVAENYHIIKPINRRNHLEEGFENSEKNNAPENVE</sequence>
<dbReference type="AlphaFoldDB" id="A0A0N5A9U5"/>
<proteinExistence type="predicted"/>
<dbReference type="Pfam" id="PF00436">
    <property type="entry name" value="SSB"/>
    <property type="match status" value="1"/>
</dbReference>
<organism evidence="3 4">
    <name type="scientific">Syphacia muris</name>
    <dbReference type="NCBI Taxonomy" id="451379"/>
    <lineage>
        <taxon>Eukaryota</taxon>
        <taxon>Metazoa</taxon>
        <taxon>Ecdysozoa</taxon>
        <taxon>Nematoda</taxon>
        <taxon>Chromadorea</taxon>
        <taxon>Rhabditida</taxon>
        <taxon>Spirurina</taxon>
        <taxon>Oxyuridomorpha</taxon>
        <taxon>Oxyuroidea</taxon>
        <taxon>Oxyuridae</taxon>
        <taxon>Syphacia</taxon>
    </lineage>
</organism>
<evidence type="ECO:0000313" key="3">
    <source>
        <dbReference type="Proteomes" id="UP000046393"/>
    </source>
</evidence>
<evidence type="ECO:0000313" key="4">
    <source>
        <dbReference type="WBParaSite" id="SMUV_0000090101-mRNA-1"/>
    </source>
</evidence>
<dbReference type="SUPFAM" id="SSF50249">
    <property type="entry name" value="Nucleic acid-binding proteins"/>
    <property type="match status" value="1"/>
</dbReference>
<dbReference type="InterPro" id="IPR012340">
    <property type="entry name" value="NA-bd_OB-fold"/>
</dbReference>
<keyword evidence="1 2" id="KW-0238">DNA-binding</keyword>
<dbReference type="GO" id="GO:0006264">
    <property type="term" value="P:mitochondrial DNA replication"/>
    <property type="evidence" value="ECO:0007669"/>
    <property type="project" value="TreeGrafter"/>
</dbReference>
<name>A0A0N5A9U5_9BILA</name>
<dbReference type="InterPro" id="IPR000424">
    <property type="entry name" value="Primosome_PriB/ssb"/>
</dbReference>
<dbReference type="PANTHER" id="PTHR10302:SF0">
    <property type="entry name" value="SINGLE-STRANDED DNA-BINDING PROTEIN, MITOCHONDRIAL"/>
    <property type="match status" value="1"/>
</dbReference>
<dbReference type="InterPro" id="IPR011344">
    <property type="entry name" value="ssDNA-bd"/>
</dbReference>
<reference evidence="4" key="1">
    <citation type="submission" date="2017-02" db="UniProtKB">
        <authorList>
            <consortium name="WormBaseParasite"/>
        </authorList>
    </citation>
    <scope>IDENTIFICATION</scope>
</reference>
<accession>A0A0N5A9U5</accession>
<dbReference type="GO" id="GO:0042645">
    <property type="term" value="C:mitochondrial nucleoid"/>
    <property type="evidence" value="ECO:0007669"/>
    <property type="project" value="TreeGrafter"/>
</dbReference>
<protein>
    <submittedName>
        <fullName evidence="4">Single-stranded DNA-binding protein</fullName>
    </submittedName>
</protein>
<dbReference type="Gene3D" id="2.40.50.140">
    <property type="entry name" value="Nucleic acid-binding proteins"/>
    <property type="match status" value="1"/>
</dbReference>
<dbReference type="GO" id="GO:0003697">
    <property type="term" value="F:single-stranded DNA binding"/>
    <property type="evidence" value="ECO:0007669"/>
    <property type="project" value="InterPro"/>
</dbReference>
<dbReference type="WBParaSite" id="SMUV_0000090101-mRNA-1">
    <property type="protein sequence ID" value="SMUV_0000090101-mRNA-1"/>
    <property type="gene ID" value="SMUV_0000090101"/>
</dbReference>
<dbReference type="PANTHER" id="PTHR10302">
    <property type="entry name" value="SINGLE-STRANDED DNA-BINDING PROTEIN"/>
    <property type="match status" value="1"/>
</dbReference>